<evidence type="ECO:0000313" key="2">
    <source>
        <dbReference type="Proteomes" id="UP001281147"/>
    </source>
</evidence>
<accession>A0ACC3NX31</accession>
<reference evidence="1" key="1">
    <citation type="submission" date="2023-07" db="EMBL/GenBank/DDBJ databases">
        <title>Black Yeasts Isolated from many extreme environments.</title>
        <authorList>
            <person name="Coleine C."/>
            <person name="Stajich J.E."/>
            <person name="Selbmann L."/>
        </authorList>
    </citation>
    <scope>NUCLEOTIDE SEQUENCE</scope>
    <source>
        <strain evidence="1">CCFEE 5714</strain>
    </source>
</reference>
<sequence length="214" mass="24944">MAKRKREDDEPSSRLINRSAAARLEEEGLRRSVKKTKLNGHNSEGVQSSPAAPTFLGLPGELRNRIYRFALLVNGQVEVNKSNYMQPGLLRASKQLRMESCKIFHEENAVHLIIYNMKFEPQPQHWIWTRTPEHQPHMLEEFSTASWDNLKDWLRRRWEGDGVRGLRGCAYERARIFTEAFNIVDSMANSPWSVVEQVLEAFRRAVNFDDAFTW</sequence>
<dbReference type="EMBL" id="JAUTXU010000005">
    <property type="protein sequence ID" value="KAK3724441.1"/>
    <property type="molecule type" value="Genomic_DNA"/>
</dbReference>
<gene>
    <name evidence="1" type="ORF">LTR37_001065</name>
</gene>
<comment type="caution">
    <text evidence="1">The sequence shown here is derived from an EMBL/GenBank/DDBJ whole genome shotgun (WGS) entry which is preliminary data.</text>
</comment>
<protein>
    <submittedName>
        <fullName evidence="1">Uncharacterized protein</fullName>
    </submittedName>
</protein>
<evidence type="ECO:0000313" key="1">
    <source>
        <dbReference type="EMBL" id="KAK3724441.1"/>
    </source>
</evidence>
<organism evidence="1 2">
    <name type="scientific">Vermiconidia calcicola</name>
    <dbReference type="NCBI Taxonomy" id="1690605"/>
    <lineage>
        <taxon>Eukaryota</taxon>
        <taxon>Fungi</taxon>
        <taxon>Dikarya</taxon>
        <taxon>Ascomycota</taxon>
        <taxon>Pezizomycotina</taxon>
        <taxon>Dothideomycetes</taxon>
        <taxon>Dothideomycetidae</taxon>
        <taxon>Mycosphaerellales</taxon>
        <taxon>Extremaceae</taxon>
        <taxon>Vermiconidia</taxon>
    </lineage>
</organism>
<name>A0ACC3NX31_9PEZI</name>
<dbReference type="Proteomes" id="UP001281147">
    <property type="component" value="Unassembled WGS sequence"/>
</dbReference>
<keyword evidence="2" id="KW-1185">Reference proteome</keyword>
<proteinExistence type="predicted"/>